<evidence type="ECO:0000259" key="7">
    <source>
        <dbReference type="PROSITE" id="PS51387"/>
    </source>
</evidence>
<dbReference type="PANTHER" id="PTHR42973:SF39">
    <property type="entry name" value="FAD-BINDING PCMH-TYPE DOMAIN-CONTAINING PROTEIN"/>
    <property type="match status" value="1"/>
</dbReference>
<keyword evidence="5" id="KW-0560">Oxidoreductase</keyword>
<dbReference type="EMBL" id="MU001691">
    <property type="protein sequence ID" value="KAF2454444.1"/>
    <property type="molecule type" value="Genomic_DNA"/>
</dbReference>
<dbReference type="InterPro" id="IPR016166">
    <property type="entry name" value="FAD-bd_PCMH"/>
</dbReference>
<dbReference type="Gene3D" id="3.30.465.10">
    <property type="match status" value="2"/>
</dbReference>
<evidence type="ECO:0000256" key="3">
    <source>
        <dbReference type="ARBA" id="ARBA00022630"/>
    </source>
</evidence>
<evidence type="ECO:0000256" key="4">
    <source>
        <dbReference type="ARBA" id="ARBA00022827"/>
    </source>
</evidence>
<dbReference type="InterPro" id="IPR006094">
    <property type="entry name" value="Oxid_FAD_bind_N"/>
</dbReference>
<evidence type="ECO:0000256" key="2">
    <source>
        <dbReference type="ARBA" id="ARBA00005466"/>
    </source>
</evidence>
<evidence type="ECO:0000256" key="6">
    <source>
        <dbReference type="SAM" id="SignalP"/>
    </source>
</evidence>
<name>A0A6A6NSK8_9PEZI</name>
<keyword evidence="6" id="KW-0732">Signal</keyword>
<evidence type="ECO:0000313" key="9">
    <source>
        <dbReference type="Proteomes" id="UP000799766"/>
    </source>
</evidence>
<feature type="signal peptide" evidence="6">
    <location>
        <begin position="1"/>
        <end position="19"/>
    </location>
</feature>
<dbReference type="PROSITE" id="PS51387">
    <property type="entry name" value="FAD_PCMH"/>
    <property type="match status" value="1"/>
</dbReference>
<dbReference type="OrthoDB" id="9983560at2759"/>
<dbReference type="Proteomes" id="UP000799766">
    <property type="component" value="Unassembled WGS sequence"/>
</dbReference>
<evidence type="ECO:0000256" key="5">
    <source>
        <dbReference type="ARBA" id="ARBA00023002"/>
    </source>
</evidence>
<dbReference type="InterPro" id="IPR050416">
    <property type="entry name" value="FAD-linked_Oxidoreductase"/>
</dbReference>
<reference evidence="8" key="1">
    <citation type="journal article" date="2020" name="Stud. Mycol.">
        <title>101 Dothideomycetes genomes: a test case for predicting lifestyles and emergence of pathogens.</title>
        <authorList>
            <person name="Haridas S."/>
            <person name="Albert R."/>
            <person name="Binder M."/>
            <person name="Bloem J."/>
            <person name="Labutti K."/>
            <person name="Salamov A."/>
            <person name="Andreopoulos B."/>
            <person name="Baker S."/>
            <person name="Barry K."/>
            <person name="Bills G."/>
            <person name="Bluhm B."/>
            <person name="Cannon C."/>
            <person name="Castanera R."/>
            <person name="Culley D."/>
            <person name="Daum C."/>
            <person name="Ezra D."/>
            <person name="Gonzalez J."/>
            <person name="Henrissat B."/>
            <person name="Kuo A."/>
            <person name="Liang C."/>
            <person name="Lipzen A."/>
            <person name="Lutzoni F."/>
            <person name="Magnuson J."/>
            <person name="Mondo S."/>
            <person name="Nolan M."/>
            <person name="Ohm R."/>
            <person name="Pangilinan J."/>
            <person name="Park H.-J."/>
            <person name="Ramirez L."/>
            <person name="Alfaro M."/>
            <person name="Sun H."/>
            <person name="Tritt A."/>
            <person name="Yoshinaga Y."/>
            <person name="Zwiers L.-H."/>
            <person name="Turgeon B."/>
            <person name="Goodwin S."/>
            <person name="Spatafora J."/>
            <person name="Crous P."/>
            <person name="Grigoriev I."/>
        </authorList>
    </citation>
    <scope>NUCLEOTIDE SEQUENCE</scope>
    <source>
        <strain evidence="8">ATCC 16933</strain>
    </source>
</reference>
<sequence length="608" mass="65760">MVVYKHLLSALLLATNAAAGRGGIQKRQNDAPTTTWNGATYSCKCYNSDDCWPEQSAWDELNTAVDGNLVANAPAGAPCYQNHGANVEATYNQQECQEAVQGYGVAEWVDDQPATLMWPFYSNTTCEPAQNAQGTCTLGFLPEYVVMAKTAEHVQAGVQFAAEHNLRLVIRNTGHDFMGRSTGYGSLAINTHALNSIEFTSSYDGPGDWTGGAVTLGSGVQHSQLYPAANQLDPPVVVVGGECPTVGIAGGFIQGGGHGPLAGYHGLGSDQALEFKVVTADGDLTTANAEENPDLFWALKGGGPSTFGVLTSVTIKTHPEMTCTGMSVNITGYDETFWTGVADFHNMANHFTEAGMYVWFALMNGNLNIQPVVGPNMTEQEFTQVVQPFLDKLDQDGVQYQHEIREFSNFYDLWYNMFSKTNNVGDQQSLVGGRLFVAEDIEQHGDEIVDAIREVIGAGSGGFGGFGGGGAAASAAVMGGHVVNPGHAIPQEDYSATHPAWRRAATANLYIVSAEPGMSWEERKEIEDMVTNTLGQKLRDASPNSASYINEGDVNEPNWQETYWGDNYPRLLEIKQTWDPNGVFYAKSTPGTEDWEVIEYGTRLCKKQ</sequence>
<accession>A0A6A6NSK8</accession>
<dbReference type="Pfam" id="PF08031">
    <property type="entry name" value="BBE"/>
    <property type="match status" value="1"/>
</dbReference>
<evidence type="ECO:0000313" key="8">
    <source>
        <dbReference type="EMBL" id="KAF2454444.1"/>
    </source>
</evidence>
<feature type="chain" id="PRO_5025400852" evidence="6">
    <location>
        <begin position="20"/>
        <end position="608"/>
    </location>
</feature>
<protein>
    <submittedName>
        <fullName evidence="8">FAD binding domain-containing protein</fullName>
    </submittedName>
</protein>
<keyword evidence="9" id="KW-1185">Reference proteome</keyword>
<organism evidence="8 9">
    <name type="scientific">Lineolata rhizophorae</name>
    <dbReference type="NCBI Taxonomy" id="578093"/>
    <lineage>
        <taxon>Eukaryota</taxon>
        <taxon>Fungi</taxon>
        <taxon>Dikarya</taxon>
        <taxon>Ascomycota</taxon>
        <taxon>Pezizomycotina</taxon>
        <taxon>Dothideomycetes</taxon>
        <taxon>Dothideomycetes incertae sedis</taxon>
        <taxon>Lineolatales</taxon>
        <taxon>Lineolataceae</taxon>
        <taxon>Lineolata</taxon>
    </lineage>
</organism>
<keyword evidence="4" id="KW-0274">FAD</keyword>
<dbReference type="PANTHER" id="PTHR42973">
    <property type="entry name" value="BINDING OXIDOREDUCTASE, PUTATIVE (AFU_ORTHOLOGUE AFUA_1G17690)-RELATED"/>
    <property type="match status" value="1"/>
</dbReference>
<feature type="domain" description="FAD-binding PCMH-type" evidence="7">
    <location>
        <begin position="138"/>
        <end position="320"/>
    </location>
</feature>
<comment type="similarity">
    <text evidence="2">Belongs to the oxygen-dependent FAD-linked oxidoreductase family.</text>
</comment>
<dbReference type="Pfam" id="PF01565">
    <property type="entry name" value="FAD_binding_4"/>
    <property type="match status" value="1"/>
</dbReference>
<evidence type="ECO:0000256" key="1">
    <source>
        <dbReference type="ARBA" id="ARBA00001974"/>
    </source>
</evidence>
<proteinExistence type="inferred from homology"/>
<dbReference type="SUPFAM" id="SSF56176">
    <property type="entry name" value="FAD-binding/transporter-associated domain-like"/>
    <property type="match status" value="1"/>
</dbReference>
<gene>
    <name evidence="8" type="ORF">BDY21DRAFT_103969</name>
</gene>
<dbReference type="GO" id="GO:0016491">
    <property type="term" value="F:oxidoreductase activity"/>
    <property type="evidence" value="ECO:0007669"/>
    <property type="project" value="UniProtKB-KW"/>
</dbReference>
<comment type="cofactor">
    <cofactor evidence="1">
        <name>FAD</name>
        <dbReference type="ChEBI" id="CHEBI:57692"/>
    </cofactor>
</comment>
<dbReference type="AlphaFoldDB" id="A0A6A6NSK8"/>
<dbReference type="InterPro" id="IPR016169">
    <property type="entry name" value="FAD-bd_PCMH_sub2"/>
</dbReference>
<keyword evidence="3" id="KW-0285">Flavoprotein</keyword>
<dbReference type="InterPro" id="IPR036318">
    <property type="entry name" value="FAD-bd_PCMH-like_sf"/>
</dbReference>
<dbReference type="InterPro" id="IPR012951">
    <property type="entry name" value="BBE"/>
</dbReference>
<dbReference type="GO" id="GO:0071949">
    <property type="term" value="F:FAD binding"/>
    <property type="evidence" value="ECO:0007669"/>
    <property type="project" value="InterPro"/>
</dbReference>